<evidence type="ECO:0008006" key="4">
    <source>
        <dbReference type="Google" id="ProtNLM"/>
    </source>
</evidence>
<evidence type="ECO:0000256" key="1">
    <source>
        <dbReference type="SAM" id="SignalP"/>
    </source>
</evidence>
<dbReference type="InterPro" id="IPR009003">
    <property type="entry name" value="Peptidase_S1_PA"/>
</dbReference>
<dbReference type="OrthoDB" id="5619888at2"/>
<dbReference type="PANTHER" id="PTHR36234">
    <property type="entry name" value="LYSYL ENDOPEPTIDASE"/>
    <property type="match status" value="1"/>
</dbReference>
<dbReference type="Proteomes" id="UP000199233">
    <property type="component" value="Unassembled WGS sequence"/>
</dbReference>
<sequence length="488" mass="50300">MIRALTALLLWLCLTPLAQAAMLQTDGAAVTQAIAAVQNDPRAYAAAVALSADQDSGSWDSPEAGIARWQLQLTSAGARNLALRLRSLQLPAGASLSLIGSQDRQTLALGAAAHARVLPMVRGETLLLEARMPSAARAGFAIAIDRLYHGFRGLGPEQSVVAKGYFGDAGHCNIDVVCSLADNWRAEIRSVVLLTVPVSKGVLRCTGTLINNSAQDDRALVLTAHHCEIDSSNVADTVAYFNVQKSVCGGSGDGPVSQYLYGSQVLAQSSSGDLTDLTLFELASKPPGAFDAYYAGWDARGSAPACGASIHHPSGDDKKISFYASAAASDNVLVSNFRVDTWAVQWTRGTTEEGSSGAGLWSENHRLVGTLSGGSGACASSTSSSNNGGTDYYARLDRALSLNGNLRNALDAAGSGCSAINGKQPGSAGPAVCASDSGGSCGLNGDTSVRAISVGGGGGGGAWDWRSLLVLMLLGVWHAVLCCRGRPD</sequence>
<keyword evidence="1" id="KW-0732">Signal</keyword>
<proteinExistence type="predicted"/>
<feature type="signal peptide" evidence="1">
    <location>
        <begin position="1"/>
        <end position="20"/>
    </location>
</feature>
<feature type="chain" id="PRO_5011463362" description="Trypsin" evidence="1">
    <location>
        <begin position="21"/>
        <end position="488"/>
    </location>
</feature>
<dbReference type="SUPFAM" id="SSF50494">
    <property type="entry name" value="Trypsin-like serine proteases"/>
    <property type="match status" value="1"/>
</dbReference>
<dbReference type="STRING" id="489703.SAMN04488038_108148"/>
<dbReference type="AlphaFoldDB" id="A0A1H9HEY1"/>
<protein>
    <recommendedName>
        <fullName evidence="4">Trypsin</fullName>
    </recommendedName>
</protein>
<accession>A0A1H9HEY1</accession>
<dbReference type="EMBL" id="FOFS01000008">
    <property type="protein sequence ID" value="SEQ60909.1"/>
    <property type="molecule type" value="Genomic_DNA"/>
</dbReference>
<name>A0A1H9HEY1_9GAMM</name>
<reference evidence="2 3" key="1">
    <citation type="submission" date="2016-10" db="EMBL/GenBank/DDBJ databases">
        <authorList>
            <person name="de Groot N.N."/>
        </authorList>
    </citation>
    <scope>NUCLEOTIDE SEQUENCE [LARGE SCALE GENOMIC DNA]</scope>
    <source>
        <strain evidence="2 3">DSM 25927</strain>
    </source>
</reference>
<evidence type="ECO:0000313" key="2">
    <source>
        <dbReference type="EMBL" id="SEQ60909.1"/>
    </source>
</evidence>
<dbReference type="RefSeq" id="WP_093286062.1">
    <property type="nucleotide sequence ID" value="NZ_FOFS01000008.1"/>
</dbReference>
<dbReference type="InterPro" id="IPR043504">
    <property type="entry name" value="Peptidase_S1_PA_chymotrypsin"/>
</dbReference>
<dbReference type="PANTHER" id="PTHR36234:SF5">
    <property type="entry name" value="LYSYL ENDOPEPTIDASE"/>
    <property type="match status" value="1"/>
</dbReference>
<dbReference type="Gene3D" id="2.40.10.10">
    <property type="entry name" value="Trypsin-like serine proteases"/>
    <property type="match status" value="2"/>
</dbReference>
<keyword evidence="3" id="KW-1185">Reference proteome</keyword>
<gene>
    <name evidence="2" type="ORF">SAMN04488038_108148</name>
</gene>
<evidence type="ECO:0000313" key="3">
    <source>
        <dbReference type="Proteomes" id="UP000199233"/>
    </source>
</evidence>
<organism evidence="2 3">
    <name type="scientific">Solimonas aquatica</name>
    <dbReference type="NCBI Taxonomy" id="489703"/>
    <lineage>
        <taxon>Bacteria</taxon>
        <taxon>Pseudomonadati</taxon>
        <taxon>Pseudomonadota</taxon>
        <taxon>Gammaproteobacteria</taxon>
        <taxon>Nevskiales</taxon>
        <taxon>Nevskiaceae</taxon>
        <taxon>Solimonas</taxon>
    </lineage>
</organism>